<evidence type="ECO:0000259" key="15">
    <source>
        <dbReference type="Pfam" id="PF21086"/>
    </source>
</evidence>
<evidence type="ECO:0000256" key="7">
    <source>
        <dbReference type="ARBA" id="ARBA00022723"/>
    </source>
</evidence>
<dbReference type="Gene3D" id="3.40.50.1000">
    <property type="entry name" value="HAD superfamily/HAD-like"/>
    <property type="match status" value="1"/>
</dbReference>
<keyword evidence="7" id="KW-0479">Metal-binding</keyword>
<comment type="catalytic activity">
    <reaction evidence="12">
        <text>O-phospho-L-serine + H2O = L-serine + phosphate</text>
        <dbReference type="Rhea" id="RHEA:21208"/>
        <dbReference type="ChEBI" id="CHEBI:15377"/>
        <dbReference type="ChEBI" id="CHEBI:33384"/>
        <dbReference type="ChEBI" id="CHEBI:43474"/>
        <dbReference type="ChEBI" id="CHEBI:57524"/>
        <dbReference type="EC" id="3.1.3.3"/>
    </reaction>
</comment>
<dbReference type="CDD" id="cd04871">
    <property type="entry name" value="ACT_PSP_2"/>
    <property type="match status" value="1"/>
</dbReference>
<evidence type="ECO:0000256" key="11">
    <source>
        <dbReference type="ARBA" id="ARBA00031693"/>
    </source>
</evidence>
<keyword evidence="17" id="KW-1185">Reference proteome</keyword>
<reference evidence="16 17" key="1">
    <citation type="submission" date="2018-12" db="EMBL/GenBank/DDBJ databases">
        <title>Sequencing of bacterial isolates from soil warming experiment in Harvard Forest, Massachusetts, USA.</title>
        <authorList>
            <person name="Deangelis K."/>
        </authorList>
    </citation>
    <scope>NUCLEOTIDE SEQUENCE [LARGE SCALE GENOMIC DNA]</scope>
    <source>
        <strain evidence="16 17">EB153</strain>
    </source>
</reference>
<dbReference type="InterPro" id="IPR049148">
    <property type="entry name" value="PSP_ACT"/>
</dbReference>
<dbReference type="SUPFAM" id="SSF55021">
    <property type="entry name" value="ACT-like"/>
    <property type="match status" value="1"/>
</dbReference>
<name>A0A428MEE0_9BACT</name>
<evidence type="ECO:0000313" key="17">
    <source>
        <dbReference type="Proteomes" id="UP000269669"/>
    </source>
</evidence>
<dbReference type="Pfam" id="PF21086">
    <property type="entry name" value="ACT_PSP_2"/>
    <property type="match status" value="1"/>
</dbReference>
<dbReference type="SFLD" id="SFLDG01136">
    <property type="entry name" value="C1.6:_Phosphoserine_Phosphatas"/>
    <property type="match status" value="1"/>
</dbReference>
<gene>
    <name evidence="16" type="ORF">EDE15_0727</name>
</gene>
<evidence type="ECO:0000256" key="2">
    <source>
        <dbReference type="ARBA" id="ARBA00005135"/>
    </source>
</evidence>
<evidence type="ECO:0000256" key="1">
    <source>
        <dbReference type="ARBA" id="ARBA00001946"/>
    </source>
</evidence>
<dbReference type="Pfam" id="PF00702">
    <property type="entry name" value="Hydrolase"/>
    <property type="match status" value="1"/>
</dbReference>
<evidence type="ECO:0000256" key="14">
    <source>
        <dbReference type="PIRSR" id="PIRSR604469-1"/>
    </source>
</evidence>
<comment type="catalytic activity">
    <reaction evidence="13">
        <text>O-phospho-D-serine + H2O = D-serine + phosphate</text>
        <dbReference type="Rhea" id="RHEA:24873"/>
        <dbReference type="ChEBI" id="CHEBI:15377"/>
        <dbReference type="ChEBI" id="CHEBI:35247"/>
        <dbReference type="ChEBI" id="CHEBI:43474"/>
        <dbReference type="ChEBI" id="CHEBI:58680"/>
        <dbReference type="EC" id="3.1.3.3"/>
    </reaction>
</comment>
<proteinExistence type="inferred from homology"/>
<dbReference type="GO" id="GO:0005737">
    <property type="term" value="C:cytoplasm"/>
    <property type="evidence" value="ECO:0007669"/>
    <property type="project" value="TreeGrafter"/>
</dbReference>
<feature type="domain" description="Phosphoserine phosphatase ACT" evidence="15">
    <location>
        <begin position="98"/>
        <end position="179"/>
    </location>
</feature>
<dbReference type="GO" id="GO:0036424">
    <property type="term" value="F:L-phosphoserine phosphatase activity"/>
    <property type="evidence" value="ECO:0007669"/>
    <property type="project" value="InterPro"/>
</dbReference>
<dbReference type="UniPathway" id="UPA00135">
    <property type="reaction ID" value="UER00198"/>
</dbReference>
<evidence type="ECO:0000256" key="5">
    <source>
        <dbReference type="ARBA" id="ARBA00015196"/>
    </source>
</evidence>
<evidence type="ECO:0000256" key="3">
    <source>
        <dbReference type="ARBA" id="ARBA00009184"/>
    </source>
</evidence>
<dbReference type="CDD" id="cd07500">
    <property type="entry name" value="HAD_PSP"/>
    <property type="match status" value="1"/>
</dbReference>
<dbReference type="Gene3D" id="1.10.150.210">
    <property type="entry name" value="Phosphoserine phosphatase, domain 2"/>
    <property type="match status" value="1"/>
</dbReference>
<evidence type="ECO:0000256" key="6">
    <source>
        <dbReference type="ARBA" id="ARBA00022605"/>
    </source>
</evidence>
<dbReference type="OrthoDB" id="9790031at2"/>
<dbReference type="SFLD" id="SFLDF00029">
    <property type="entry name" value="phosphoserine_phosphatase"/>
    <property type="match status" value="1"/>
</dbReference>
<dbReference type="Gene3D" id="3.30.70.260">
    <property type="match status" value="2"/>
</dbReference>
<evidence type="ECO:0000256" key="8">
    <source>
        <dbReference type="ARBA" id="ARBA00022801"/>
    </source>
</evidence>
<organism evidence="16 17">
    <name type="scientific">Edaphobacter aggregans</name>
    <dbReference type="NCBI Taxonomy" id="570835"/>
    <lineage>
        <taxon>Bacteria</taxon>
        <taxon>Pseudomonadati</taxon>
        <taxon>Acidobacteriota</taxon>
        <taxon>Terriglobia</taxon>
        <taxon>Terriglobales</taxon>
        <taxon>Acidobacteriaceae</taxon>
        <taxon>Edaphobacter</taxon>
    </lineage>
</organism>
<keyword evidence="9" id="KW-0460">Magnesium</keyword>
<comment type="pathway">
    <text evidence="2">Amino-acid biosynthesis; L-serine biosynthesis; L-serine from 3-phospho-D-glycerate: step 3/3.</text>
</comment>
<feature type="active site" description="Proton donor" evidence="14">
    <location>
        <position position="197"/>
    </location>
</feature>
<dbReference type="InterPro" id="IPR036412">
    <property type="entry name" value="HAD-like_sf"/>
</dbReference>
<keyword evidence="8" id="KW-0378">Hydrolase</keyword>
<keyword evidence="10" id="KW-0718">Serine biosynthesis</keyword>
<accession>A0A428MEE0</accession>
<dbReference type="AlphaFoldDB" id="A0A428MEE0"/>
<protein>
    <recommendedName>
        <fullName evidence="5">Phosphoserine phosphatase</fullName>
        <ecNumber evidence="4">3.1.3.3</ecNumber>
    </recommendedName>
    <alternativeName>
        <fullName evidence="11">O-phosphoserine phosphohydrolase</fullName>
    </alternativeName>
</protein>
<comment type="similarity">
    <text evidence="3">Belongs to the HAD-like hydrolase superfamily. SerB family.</text>
</comment>
<dbReference type="PANTHER" id="PTHR43344">
    <property type="entry name" value="PHOSPHOSERINE PHOSPHATASE"/>
    <property type="match status" value="1"/>
</dbReference>
<dbReference type="EC" id="3.1.3.3" evidence="4"/>
<dbReference type="GO" id="GO:0000287">
    <property type="term" value="F:magnesium ion binding"/>
    <property type="evidence" value="ECO:0007669"/>
    <property type="project" value="TreeGrafter"/>
</dbReference>
<dbReference type="NCBIfam" id="TIGR00338">
    <property type="entry name" value="serB"/>
    <property type="match status" value="1"/>
</dbReference>
<sequence length="417" mass="45910">MNETVLIHLSGPNQPGLTAVLTAILANYHACVLDIGQAVVHETLVLGLLIEIPPDNLLHLQNALVEKSSELNLQVSFKPVSKSDLEHWIYSQGKDRFIITILGRAISANHLARVSAIIEEHGLNVDRIERLSGRRSLAVHSSKSNACVELHASGNATSEASMRADFLATAHDLRIDIAFQRESIFRRNRRLFAFDMDSTLIQGEVIDELAKMAGVADKVVAITESAMRGEIEFQESFRRRVSLLRGLPEQKVHELLGTIPLVEGAEQLISTLKLLGYKTAILSGGFTFFARNLQQRLGIDYVFANELDIVDGKVSGQVKTEIVDGARKAELLRQIARKENISLEQVVAVGDGANDLPMLGIAGMGIAFRAKPIVRQTAGHAVSFLGLDSLLYLIGVRDRDFDEFLSTSLERRDSFQT</sequence>
<comment type="cofactor">
    <cofactor evidence="1">
        <name>Mg(2+)</name>
        <dbReference type="ChEBI" id="CHEBI:18420"/>
    </cofactor>
</comment>
<evidence type="ECO:0000256" key="4">
    <source>
        <dbReference type="ARBA" id="ARBA00012640"/>
    </source>
</evidence>
<dbReference type="GO" id="GO:0006564">
    <property type="term" value="P:L-serine biosynthetic process"/>
    <property type="evidence" value="ECO:0007669"/>
    <property type="project" value="UniProtKB-KW"/>
</dbReference>
<dbReference type="SFLD" id="SFLDS00003">
    <property type="entry name" value="Haloacid_Dehalogenase"/>
    <property type="match status" value="1"/>
</dbReference>
<dbReference type="Pfam" id="PF13740">
    <property type="entry name" value="ACT_6"/>
    <property type="match status" value="1"/>
</dbReference>
<dbReference type="NCBIfam" id="TIGR01488">
    <property type="entry name" value="HAD-SF-IB"/>
    <property type="match status" value="1"/>
</dbReference>
<keyword evidence="6" id="KW-0028">Amino-acid biosynthesis</keyword>
<dbReference type="InterPro" id="IPR004469">
    <property type="entry name" value="PSP"/>
</dbReference>
<evidence type="ECO:0000256" key="12">
    <source>
        <dbReference type="ARBA" id="ARBA00048138"/>
    </source>
</evidence>
<evidence type="ECO:0000256" key="13">
    <source>
        <dbReference type="ARBA" id="ARBA00048523"/>
    </source>
</evidence>
<evidence type="ECO:0000256" key="10">
    <source>
        <dbReference type="ARBA" id="ARBA00023299"/>
    </source>
</evidence>
<dbReference type="PANTHER" id="PTHR43344:SF2">
    <property type="entry name" value="PHOSPHOSERINE PHOSPHATASE"/>
    <property type="match status" value="1"/>
</dbReference>
<dbReference type="InterPro" id="IPR045865">
    <property type="entry name" value="ACT-like_dom_sf"/>
</dbReference>
<evidence type="ECO:0000313" key="16">
    <source>
        <dbReference type="EMBL" id="RSL15245.1"/>
    </source>
</evidence>
<dbReference type="EMBL" id="RSDW01000001">
    <property type="protein sequence ID" value="RSL15245.1"/>
    <property type="molecule type" value="Genomic_DNA"/>
</dbReference>
<dbReference type="Proteomes" id="UP000269669">
    <property type="component" value="Unassembled WGS sequence"/>
</dbReference>
<feature type="active site" description="Nucleophile" evidence="14">
    <location>
        <position position="195"/>
    </location>
</feature>
<dbReference type="InterPro" id="IPR050582">
    <property type="entry name" value="HAD-like_SerB"/>
</dbReference>
<dbReference type="RefSeq" id="WP_125484010.1">
    <property type="nucleotide sequence ID" value="NZ_RSDW01000001.1"/>
</dbReference>
<dbReference type="InterPro" id="IPR023214">
    <property type="entry name" value="HAD_sf"/>
</dbReference>
<dbReference type="SUPFAM" id="SSF56784">
    <property type="entry name" value="HAD-like"/>
    <property type="match status" value="1"/>
</dbReference>
<dbReference type="SFLD" id="SFLDG01137">
    <property type="entry name" value="C1.6.1:_Phosphoserine_Phosphat"/>
    <property type="match status" value="1"/>
</dbReference>
<evidence type="ECO:0000256" key="9">
    <source>
        <dbReference type="ARBA" id="ARBA00022842"/>
    </source>
</evidence>
<dbReference type="CDD" id="cd04870">
    <property type="entry name" value="ACT_PSP_1"/>
    <property type="match status" value="1"/>
</dbReference>
<comment type="caution">
    <text evidence="16">The sequence shown here is derived from an EMBL/GenBank/DDBJ whole genome shotgun (WGS) entry which is preliminary data.</text>
</comment>